<dbReference type="InParanoid" id="F6HA16"/>
<dbReference type="EMBL" id="FN595504">
    <property type="protein sequence ID" value="CCB49036.1"/>
    <property type="molecule type" value="Genomic_DNA"/>
</dbReference>
<dbReference type="Proteomes" id="UP000009183">
    <property type="component" value="Chromosome 6"/>
</dbReference>
<name>F6HA16_VITVI</name>
<evidence type="ECO:0000313" key="3">
    <source>
        <dbReference type="Proteomes" id="UP000009183"/>
    </source>
</evidence>
<dbReference type="HOGENOM" id="CLU_2799221_0_0_1"/>
<feature type="region of interest" description="Disordered" evidence="1">
    <location>
        <begin position="1"/>
        <end position="68"/>
    </location>
</feature>
<sequence length="68" mass="8037">MAAGEGRHRRASMVRERGKEEEEMEKKRKREKGERLVMGRRNGEEKEGGKRERLVKRKEGFRANKSLP</sequence>
<dbReference type="AlphaFoldDB" id="F6HA16"/>
<organism evidence="2 3">
    <name type="scientific">Vitis vinifera</name>
    <name type="common">Grape</name>
    <dbReference type="NCBI Taxonomy" id="29760"/>
    <lineage>
        <taxon>Eukaryota</taxon>
        <taxon>Viridiplantae</taxon>
        <taxon>Streptophyta</taxon>
        <taxon>Embryophyta</taxon>
        <taxon>Tracheophyta</taxon>
        <taxon>Spermatophyta</taxon>
        <taxon>Magnoliopsida</taxon>
        <taxon>eudicotyledons</taxon>
        <taxon>Gunneridae</taxon>
        <taxon>Pentapetalae</taxon>
        <taxon>rosids</taxon>
        <taxon>Vitales</taxon>
        <taxon>Vitaceae</taxon>
        <taxon>Viteae</taxon>
        <taxon>Vitis</taxon>
    </lineage>
</organism>
<gene>
    <name evidence="2" type="ordered locus">VIT_06s0009g03620</name>
</gene>
<evidence type="ECO:0000256" key="1">
    <source>
        <dbReference type="SAM" id="MobiDB-lite"/>
    </source>
</evidence>
<reference evidence="3" key="1">
    <citation type="journal article" date="2007" name="Nature">
        <title>The grapevine genome sequence suggests ancestral hexaploidization in major angiosperm phyla.</title>
        <authorList>
            <consortium name="The French-Italian Public Consortium for Grapevine Genome Characterization."/>
            <person name="Jaillon O."/>
            <person name="Aury J.-M."/>
            <person name="Noel B."/>
            <person name="Policriti A."/>
            <person name="Clepet C."/>
            <person name="Casagrande A."/>
            <person name="Choisne N."/>
            <person name="Aubourg S."/>
            <person name="Vitulo N."/>
            <person name="Jubin C."/>
            <person name="Vezzi A."/>
            <person name="Legeai F."/>
            <person name="Hugueney P."/>
            <person name="Dasilva C."/>
            <person name="Horner D."/>
            <person name="Mica E."/>
            <person name="Jublot D."/>
            <person name="Poulain J."/>
            <person name="Bruyere C."/>
            <person name="Billault A."/>
            <person name="Segurens B."/>
            <person name="Gouyvenoux M."/>
            <person name="Ugarte E."/>
            <person name="Cattonaro F."/>
            <person name="Anthouard V."/>
            <person name="Vico V."/>
            <person name="Del Fabbro C."/>
            <person name="Alaux M."/>
            <person name="Di Gaspero G."/>
            <person name="Dumas V."/>
            <person name="Felice N."/>
            <person name="Paillard S."/>
            <person name="Juman I."/>
            <person name="Moroldo M."/>
            <person name="Scalabrin S."/>
            <person name="Canaguier A."/>
            <person name="Le Clainche I."/>
            <person name="Malacrida G."/>
            <person name="Durand E."/>
            <person name="Pesole G."/>
            <person name="Laucou V."/>
            <person name="Chatelet P."/>
            <person name="Merdinoglu D."/>
            <person name="Delledonne M."/>
            <person name="Pezzotti M."/>
            <person name="Lecharny A."/>
            <person name="Scarpelli C."/>
            <person name="Artiguenave F."/>
            <person name="Pe M.E."/>
            <person name="Valle G."/>
            <person name="Morgante M."/>
            <person name="Caboche M."/>
            <person name="Adam-Blondon A.-F."/>
            <person name="Weissenbach J."/>
            <person name="Quetier F."/>
            <person name="Wincker P."/>
        </authorList>
    </citation>
    <scope>NUCLEOTIDE SEQUENCE [LARGE SCALE GENOMIC DNA]</scope>
    <source>
        <strain evidence="3">cv. Pinot noir / PN40024</strain>
    </source>
</reference>
<accession>F6HA16</accession>
<evidence type="ECO:0000313" key="2">
    <source>
        <dbReference type="EMBL" id="CCB49036.1"/>
    </source>
</evidence>
<proteinExistence type="predicted"/>
<dbReference type="PaxDb" id="29760-VIT_06s0009g03620.t01"/>
<protein>
    <submittedName>
        <fullName evidence="2">Uncharacterized protein</fullName>
    </submittedName>
</protein>
<feature type="compositionally biased region" description="Basic and acidic residues" evidence="1">
    <location>
        <begin position="13"/>
        <end position="62"/>
    </location>
</feature>
<keyword evidence="3" id="KW-1185">Reference proteome</keyword>